<dbReference type="Pfam" id="PF00512">
    <property type="entry name" value="HisKA"/>
    <property type="match status" value="1"/>
</dbReference>
<dbReference type="AlphaFoldDB" id="A0A1Y6BXI5"/>
<feature type="transmembrane region" description="Helical" evidence="4">
    <location>
        <begin position="195"/>
        <end position="219"/>
    </location>
</feature>
<feature type="transmembrane region" description="Helical" evidence="4">
    <location>
        <begin position="166"/>
        <end position="188"/>
    </location>
</feature>
<name>A0A1Y6BXI5_9BACT</name>
<keyword evidence="4" id="KW-0812">Transmembrane</keyword>
<comment type="catalytic activity">
    <reaction evidence="1">
        <text>ATP + protein L-histidine = ADP + protein N-phospho-L-histidine.</text>
        <dbReference type="EC" id="2.7.13.3"/>
    </reaction>
</comment>
<keyword evidence="6" id="KW-0418">Kinase</keyword>
<dbReference type="CDD" id="cd00082">
    <property type="entry name" value="HisKA"/>
    <property type="match status" value="1"/>
</dbReference>
<evidence type="ECO:0000256" key="1">
    <source>
        <dbReference type="ARBA" id="ARBA00000085"/>
    </source>
</evidence>
<dbReference type="Gene3D" id="3.30.565.10">
    <property type="entry name" value="Histidine kinase-like ATPase, C-terminal domain"/>
    <property type="match status" value="1"/>
</dbReference>
<dbReference type="Pfam" id="PF07695">
    <property type="entry name" value="7TMR-DISM_7TM"/>
    <property type="match status" value="1"/>
</dbReference>
<keyword evidence="4" id="KW-0472">Membrane</keyword>
<dbReference type="PROSITE" id="PS50109">
    <property type="entry name" value="HIS_KIN"/>
    <property type="match status" value="1"/>
</dbReference>
<feature type="transmembrane region" description="Helical" evidence="4">
    <location>
        <begin position="349"/>
        <end position="367"/>
    </location>
</feature>
<keyword evidence="3" id="KW-0597">Phosphoprotein</keyword>
<dbReference type="EC" id="2.7.13.3" evidence="2"/>
<dbReference type="STRING" id="1513793.SAMN06296036_109162"/>
<dbReference type="InterPro" id="IPR036097">
    <property type="entry name" value="HisK_dim/P_sf"/>
</dbReference>
<dbReference type="Gene3D" id="1.10.287.130">
    <property type="match status" value="1"/>
</dbReference>
<accession>A0A1Y6BXI5</accession>
<gene>
    <name evidence="6" type="ORF">SAMN06296036_109162</name>
</gene>
<proteinExistence type="predicted"/>
<dbReference type="SUPFAM" id="SSF47384">
    <property type="entry name" value="Homodimeric domain of signal transducing histidine kinase"/>
    <property type="match status" value="1"/>
</dbReference>
<dbReference type="InterPro" id="IPR036890">
    <property type="entry name" value="HATPase_C_sf"/>
</dbReference>
<evidence type="ECO:0000313" key="7">
    <source>
        <dbReference type="Proteomes" id="UP000192907"/>
    </source>
</evidence>
<dbReference type="InterPro" id="IPR004358">
    <property type="entry name" value="Sig_transdc_His_kin-like_C"/>
</dbReference>
<dbReference type="SMART" id="SM00387">
    <property type="entry name" value="HATPase_c"/>
    <property type="match status" value="1"/>
</dbReference>
<evidence type="ECO:0000313" key="6">
    <source>
        <dbReference type="EMBL" id="SMF30318.1"/>
    </source>
</evidence>
<dbReference type="PANTHER" id="PTHR43547">
    <property type="entry name" value="TWO-COMPONENT HISTIDINE KINASE"/>
    <property type="match status" value="1"/>
</dbReference>
<dbReference type="Pfam" id="PF07696">
    <property type="entry name" value="7TMR-DISMED2"/>
    <property type="match status" value="1"/>
</dbReference>
<keyword evidence="6" id="KW-0808">Transferase</keyword>
<dbReference type="Proteomes" id="UP000192907">
    <property type="component" value="Unassembled WGS sequence"/>
</dbReference>
<feature type="transmembrane region" description="Helical" evidence="4">
    <location>
        <begin position="261"/>
        <end position="280"/>
    </location>
</feature>
<dbReference type="EMBL" id="FWZT01000009">
    <property type="protein sequence ID" value="SMF30318.1"/>
    <property type="molecule type" value="Genomic_DNA"/>
</dbReference>
<feature type="transmembrane region" description="Helical" evidence="4">
    <location>
        <begin position="316"/>
        <end position="337"/>
    </location>
</feature>
<dbReference type="InterPro" id="IPR011622">
    <property type="entry name" value="7TMR_DISM_rcpt_extracell_dom2"/>
</dbReference>
<evidence type="ECO:0000259" key="5">
    <source>
        <dbReference type="PROSITE" id="PS50109"/>
    </source>
</evidence>
<protein>
    <recommendedName>
        <fullName evidence="2">histidine kinase</fullName>
        <ecNumber evidence="2">2.7.13.3</ecNumber>
    </recommendedName>
</protein>
<dbReference type="InterPro" id="IPR011623">
    <property type="entry name" value="7TMR_DISM_rcpt_extracell_dom1"/>
</dbReference>
<dbReference type="Pfam" id="PF02518">
    <property type="entry name" value="HATPase_c"/>
    <property type="match status" value="1"/>
</dbReference>
<keyword evidence="7" id="KW-1185">Reference proteome</keyword>
<evidence type="ECO:0000256" key="2">
    <source>
        <dbReference type="ARBA" id="ARBA00012438"/>
    </source>
</evidence>
<dbReference type="InterPro" id="IPR003594">
    <property type="entry name" value="HATPase_dom"/>
</dbReference>
<dbReference type="SUPFAM" id="SSF55874">
    <property type="entry name" value="ATPase domain of HSP90 chaperone/DNA topoisomerase II/histidine kinase"/>
    <property type="match status" value="1"/>
</dbReference>
<dbReference type="Gene3D" id="2.60.40.2380">
    <property type="match status" value="1"/>
</dbReference>
<dbReference type="InterPro" id="IPR003661">
    <property type="entry name" value="HisK_dim/P_dom"/>
</dbReference>
<dbReference type="PRINTS" id="PR00344">
    <property type="entry name" value="BCTRLSENSOR"/>
</dbReference>
<dbReference type="PANTHER" id="PTHR43547:SF2">
    <property type="entry name" value="HYBRID SIGNAL TRANSDUCTION HISTIDINE KINASE C"/>
    <property type="match status" value="1"/>
</dbReference>
<dbReference type="SMART" id="SM00388">
    <property type="entry name" value="HisKA"/>
    <property type="match status" value="1"/>
</dbReference>
<evidence type="ECO:0000256" key="3">
    <source>
        <dbReference type="ARBA" id="ARBA00022553"/>
    </source>
</evidence>
<dbReference type="GO" id="GO:0000155">
    <property type="term" value="F:phosphorelay sensor kinase activity"/>
    <property type="evidence" value="ECO:0007669"/>
    <property type="project" value="InterPro"/>
</dbReference>
<keyword evidence="4" id="KW-1133">Transmembrane helix</keyword>
<organism evidence="6 7">
    <name type="scientific">Pseudobacteriovorax antillogorgiicola</name>
    <dbReference type="NCBI Taxonomy" id="1513793"/>
    <lineage>
        <taxon>Bacteria</taxon>
        <taxon>Pseudomonadati</taxon>
        <taxon>Bdellovibrionota</taxon>
        <taxon>Oligoflexia</taxon>
        <taxon>Oligoflexales</taxon>
        <taxon>Pseudobacteriovoracaceae</taxon>
        <taxon>Pseudobacteriovorax</taxon>
    </lineage>
</organism>
<sequence>MLALALFLASKSLAMSDLVVSEYRYFTESDRSLSLHDYLDKIRRNEAKNAEFLVFGYHSKPMWFSFKVYNPTSETLRYNWVGASSVFSQLDVWIVRSSLKHNYFQSGTHRPINQQAVPSRTIAFPLLVKANEVVTVVLKAYSPVSINFSYSLISQDNWSHYQVKDAAFYIMIIAMMVAIVFYNLFLTASLRSRTYLFYCLFGISMTLHISVTSGFWFLIDGDLRAILLDSNPYIRCFVPASALLFARQFLQTEKYMPVSDLILRIMIYLWIPPFICLLFGESSTAGLLTDIFNSLASLTALLVSIKACIKGLKGAVLYLCAWGTIIFTVIYWTLAMYSIIPQSAISRNAIYVGCVIEVFLMSLALAVKIKELQFEKASLSEKAKHGDKMQQLARVLCHDLATPISVIDGAIRILPKVAANDQPRWIKRIERANQKLEQITQHVRSMLALESGKKIISLEAVPIRSLIDDAQFLFSEQLQKKKLQLVVEMEADELHVLAHPISLGNDVINNLVSNAIKFSFPDSKIIIKVTEPNKDQIIITVQDFGVGMPAEIRDEIFDSSSNTSRPGTDGEQGTGFGMPIVKAYVEAFGGSIEVNSQEAHQSDHHGTIFVVYLHKAYIDTNAVLATAN</sequence>
<feature type="domain" description="Histidine kinase" evidence="5">
    <location>
        <begin position="395"/>
        <end position="617"/>
    </location>
</feature>
<evidence type="ECO:0000256" key="4">
    <source>
        <dbReference type="SAM" id="Phobius"/>
    </source>
</evidence>
<dbReference type="InterPro" id="IPR005467">
    <property type="entry name" value="His_kinase_dom"/>
</dbReference>
<feature type="transmembrane region" description="Helical" evidence="4">
    <location>
        <begin position="292"/>
        <end position="309"/>
    </location>
</feature>
<reference evidence="7" key="1">
    <citation type="submission" date="2017-04" db="EMBL/GenBank/DDBJ databases">
        <authorList>
            <person name="Varghese N."/>
            <person name="Submissions S."/>
        </authorList>
    </citation>
    <scope>NUCLEOTIDE SEQUENCE [LARGE SCALE GENOMIC DNA]</scope>
    <source>
        <strain evidence="7">RKEM611</strain>
    </source>
</reference>